<accession>A0A9X1IBY0</accession>
<dbReference type="InterPro" id="IPR039910">
    <property type="entry name" value="D15-like"/>
</dbReference>
<keyword evidence="7" id="KW-1185">Reference proteome</keyword>
<proteinExistence type="predicted"/>
<dbReference type="PANTHER" id="PTHR12815:SF42">
    <property type="entry name" value="BACTERIAL SURFACE ANTIGEN (D15) DOMAIN-CONTAINING PROTEIN"/>
    <property type="match status" value="1"/>
</dbReference>
<dbReference type="AlphaFoldDB" id="A0A9X1IBY0"/>
<gene>
    <name evidence="6" type="ORF">LHA35_05055</name>
</gene>
<keyword evidence="3" id="KW-0472">Membrane</keyword>
<feature type="signal peptide" evidence="4">
    <location>
        <begin position="1"/>
        <end position="21"/>
    </location>
</feature>
<dbReference type="Pfam" id="PF01103">
    <property type="entry name" value="Omp85"/>
    <property type="match status" value="1"/>
</dbReference>
<evidence type="ECO:0000259" key="5">
    <source>
        <dbReference type="Pfam" id="PF01103"/>
    </source>
</evidence>
<comment type="subcellular location">
    <subcellularLocation>
        <location evidence="1">Membrane</location>
    </subcellularLocation>
</comment>
<dbReference type="Proteomes" id="UP001139311">
    <property type="component" value="Unassembled WGS sequence"/>
</dbReference>
<comment type="caution">
    <text evidence="6">The sequence shown here is derived from an EMBL/GenBank/DDBJ whole genome shotgun (WGS) entry which is preliminary data.</text>
</comment>
<keyword evidence="2" id="KW-0812">Transmembrane</keyword>
<reference evidence="6" key="1">
    <citation type="submission" date="2021-10" db="EMBL/GenBank/DDBJ databases">
        <title>Roseicella aerolatum sp. nov., isolated from aerosols of e-waste dismantling site.</title>
        <authorList>
            <person name="Qin T."/>
        </authorList>
    </citation>
    <scope>NUCLEOTIDE SEQUENCE</scope>
    <source>
        <strain evidence="6">GB24</strain>
    </source>
</reference>
<keyword evidence="2" id="KW-1134">Transmembrane beta strand</keyword>
<dbReference type="Gene3D" id="3.10.20.310">
    <property type="entry name" value="membrane protein fhac"/>
    <property type="match status" value="1"/>
</dbReference>
<feature type="chain" id="PRO_5040847729" evidence="4">
    <location>
        <begin position="22"/>
        <end position="625"/>
    </location>
</feature>
<evidence type="ECO:0000256" key="3">
    <source>
        <dbReference type="ARBA" id="ARBA00023136"/>
    </source>
</evidence>
<feature type="domain" description="Bacterial surface antigen (D15)" evidence="5">
    <location>
        <begin position="321"/>
        <end position="625"/>
    </location>
</feature>
<name>A0A9X1IBY0_9PROT</name>
<evidence type="ECO:0000313" key="6">
    <source>
        <dbReference type="EMBL" id="MCB4821099.1"/>
    </source>
</evidence>
<dbReference type="RefSeq" id="WP_226605337.1">
    <property type="nucleotide sequence ID" value="NZ_JAJAQI010000005.1"/>
</dbReference>
<protein>
    <submittedName>
        <fullName evidence="6">Autotransporter assembly complex protein TamA</fullName>
    </submittedName>
</protein>
<dbReference type="Gene3D" id="2.40.160.50">
    <property type="entry name" value="membrane protein fhac: a member of the omp85/tpsb transporter family"/>
    <property type="match status" value="1"/>
</dbReference>
<organism evidence="6 7">
    <name type="scientific">Roseicella aerolata</name>
    <dbReference type="NCBI Taxonomy" id="2883479"/>
    <lineage>
        <taxon>Bacteria</taxon>
        <taxon>Pseudomonadati</taxon>
        <taxon>Pseudomonadota</taxon>
        <taxon>Alphaproteobacteria</taxon>
        <taxon>Acetobacterales</taxon>
        <taxon>Roseomonadaceae</taxon>
        <taxon>Roseicella</taxon>
    </lineage>
</organism>
<dbReference type="PANTHER" id="PTHR12815">
    <property type="entry name" value="SORTING AND ASSEMBLY MACHINERY SAMM50 PROTEIN FAMILY MEMBER"/>
    <property type="match status" value="1"/>
</dbReference>
<evidence type="ECO:0000313" key="7">
    <source>
        <dbReference type="Proteomes" id="UP001139311"/>
    </source>
</evidence>
<dbReference type="GO" id="GO:0019867">
    <property type="term" value="C:outer membrane"/>
    <property type="evidence" value="ECO:0007669"/>
    <property type="project" value="InterPro"/>
</dbReference>
<dbReference type="EMBL" id="JAJAQI010000005">
    <property type="protein sequence ID" value="MCB4821099.1"/>
    <property type="molecule type" value="Genomic_DNA"/>
</dbReference>
<dbReference type="InterPro" id="IPR000184">
    <property type="entry name" value="Bac_surfAg_D15"/>
</dbReference>
<keyword evidence="4" id="KW-0732">Signal</keyword>
<evidence type="ECO:0000256" key="4">
    <source>
        <dbReference type="SAM" id="SignalP"/>
    </source>
</evidence>
<sequence length="625" mass="67993">MSAKLRRLLLPFLLLAGLALAQAPAPEEEPDTLPYTVEIEPTGDGRLDTALTAVSQLVALRESAPTSPGGVAGRARADRERLQQALQSEGYWAGTSRIALAGTTAEDPLLTERLEASMERPLSIRITVEKGEPYRIASIVLRADTPAGQRALDRVAEKPFDLAVGEPARAAPVLDAEQALRDRLLAAGHPLASMVRRETVVDHDRRTMDITWQFSPGPVAVFAAPEVEGMVRVEPRFLRAQASRIEGERYSPEVLERQRRDLMALGAFGSVRARAAERLDEAGRLPVTFTVTERARRAIGVNLAYETNYGPSVRVYWEHRNLFGRAERLRLEAELARIGTNGGLEEATYRIGGTYRDPAVFGLQLGPQWSFVGSLFGLRERLEAYDRDAITFSALMERRLSEKLSLNAGPVLDFGSIGPPGGTLTPYQILGLQFGGRYDGTDSLLDPARGWRVNGTLTPSWSFRDSAPFAPLRVTASTYWDVLGDRRSILALRGTLGSLMGAERADVPRHQRFYAGGGGSVRGYDYQSIGPRDAFNRPSGGASLIEASAEWRQRVWGDFGAVAFVDAGSVGSSSAPDTTNLRIGAGLGVRYYTAIGPVRADIAVPLVRQRDNSAFGLYVGIGQAF</sequence>
<evidence type="ECO:0000256" key="2">
    <source>
        <dbReference type="ARBA" id="ARBA00022452"/>
    </source>
</evidence>
<evidence type="ECO:0000256" key="1">
    <source>
        <dbReference type="ARBA" id="ARBA00004370"/>
    </source>
</evidence>